<name>A0A6G0W0N9_APHCR</name>
<keyword evidence="2" id="KW-1185">Reference proteome</keyword>
<organism evidence="1 2">
    <name type="scientific">Aphis craccivora</name>
    <name type="common">Cowpea aphid</name>
    <dbReference type="NCBI Taxonomy" id="307492"/>
    <lineage>
        <taxon>Eukaryota</taxon>
        <taxon>Metazoa</taxon>
        <taxon>Ecdysozoa</taxon>
        <taxon>Arthropoda</taxon>
        <taxon>Hexapoda</taxon>
        <taxon>Insecta</taxon>
        <taxon>Pterygota</taxon>
        <taxon>Neoptera</taxon>
        <taxon>Paraneoptera</taxon>
        <taxon>Hemiptera</taxon>
        <taxon>Sternorrhyncha</taxon>
        <taxon>Aphidomorpha</taxon>
        <taxon>Aphidoidea</taxon>
        <taxon>Aphididae</taxon>
        <taxon>Aphidini</taxon>
        <taxon>Aphis</taxon>
        <taxon>Aphis</taxon>
    </lineage>
</organism>
<protein>
    <recommendedName>
        <fullName evidence="3">Envelope fusion protein</fullName>
    </recommendedName>
</protein>
<dbReference type="OrthoDB" id="6628329at2759"/>
<accession>A0A6G0W0N9</accession>
<evidence type="ECO:0008006" key="3">
    <source>
        <dbReference type="Google" id="ProtNLM"/>
    </source>
</evidence>
<dbReference type="Proteomes" id="UP000478052">
    <property type="component" value="Unassembled WGS sequence"/>
</dbReference>
<dbReference type="InterPro" id="IPR022048">
    <property type="entry name" value="Envelope_fusion-like"/>
</dbReference>
<proteinExistence type="predicted"/>
<gene>
    <name evidence="1" type="ORF">FWK35_00025585</name>
</gene>
<evidence type="ECO:0000313" key="1">
    <source>
        <dbReference type="EMBL" id="KAF0717548.1"/>
    </source>
</evidence>
<comment type="caution">
    <text evidence="1">The sequence shown here is derived from an EMBL/GenBank/DDBJ whole genome shotgun (WGS) entry which is preliminary data.</text>
</comment>
<reference evidence="1 2" key="1">
    <citation type="submission" date="2019-08" db="EMBL/GenBank/DDBJ databases">
        <title>Whole genome of Aphis craccivora.</title>
        <authorList>
            <person name="Voronova N.V."/>
            <person name="Shulinski R.S."/>
            <person name="Bandarenka Y.V."/>
            <person name="Zhorov D.G."/>
            <person name="Warner D."/>
        </authorList>
    </citation>
    <scope>NUCLEOTIDE SEQUENCE [LARGE SCALE GENOMIC DNA]</scope>
    <source>
        <strain evidence="1">180601</strain>
        <tissue evidence="1">Whole Body</tissue>
    </source>
</reference>
<dbReference type="EMBL" id="VUJU01009798">
    <property type="protein sequence ID" value="KAF0717548.1"/>
    <property type="molecule type" value="Genomic_DNA"/>
</dbReference>
<dbReference type="Pfam" id="PF12259">
    <property type="entry name" value="Baculo_F"/>
    <property type="match status" value="1"/>
</dbReference>
<evidence type="ECO:0000313" key="2">
    <source>
        <dbReference type="Proteomes" id="UP000478052"/>
    </source>
</evidence>
<dbReference type="AlphaFoldDB" id="A0A6G0W0N9"/>
<sequence>MLCQQINIGTLCPETQPLRLGASKLPCEVELFLKPSSIPISCPIHYLDITRSVYHRLKYQNAWIYTIKTTDNVAVSCENRAQTINIQLTGNGVLTLYEDCRGYMPQMVLTPSRHLNSTHFKDLISDVSITTKFTIPTSLKRKISSGNTHTNSVIKLTDLGKYSKSIEEIKQLIQEQMTNKTIRILQTFTHNHSISF</sequence>